<evidence type="ECO:0000313" key="9">
    <source>
        <dbReference type="Ensembl" id="ENSEBUP00000022268.1"/>
    </source>
</evidence>
<dbReference type="Ensembl" id="ENSEBUT00000022870.1">
    <property type="protein sequence ID" value="ENSEBUP00000022294.1"/>
    <property type="gene ID" value="ENSEBUG00000013720.1"/>
</dbReference>
<feature type="domain" description="PID" evidence="7">
    <location>
        <begin position="890"/>
        <end position="1023"/>
    </location>
</feature>
<feature type="compositionally biased region" description="Polar residues" evidence="6">
    <location>
        <begin position="602"/>
        <end position="614"/>
    </location>
</feature>
<dbReference type="PANTHER" id="PTHR47437:SF4">
    <property type="entry name" value="JNK-INTERACTING PROTEIN 1-LIKE PROTEIN"/>
    <property type="match status" value="1"/>
</dbReference>
<evidence type="ECO:0000259" key="8">
    <source>
        <dbReference type="PROSITE" id="PS50002"/>
    </source>
</evidence>
<dbReference type="GO" id="GO:0046328">
    <property type="term" value="P:regulation of JNK cascade"/>
    <property type="evidence" value="ECO:0007669"/>
    <property type="project" value="InterPro"/>
</dbReference>
<dbReference type="PROSITE" id="PS01179">
    <property type="entry name" value="PID"/>
    <property type="match status" value="1"/>
</dbReference>
<dbReference type="GO" id="GO:0005078">
    <property type="term" value="F:MAP-kinase scaffold activity"/>
    <property type="evidence" value="ECO:0007669"/>
    <property type="project" value="TreeGrafter"/>
</dbReference>
<dbReference type="Gene3D" id="2.30.30.40">
    <property type="entry name" value="SH3 Domains"/>
    <property type="match status" value="1"/>
</dbReference>
<keyword evidence="10" id="KW-1185">Reference proteome</keyword>
<evidence type="ECO:0000256" key="1">
    <source>
        <dbReference type="ARBA" id="ARBA00004496"/>
    </source>
</evidence>
<feature type="domain" description="SH3" evidence="8">
    <location>
        <begin position="813"/>
        <end position="874"/>
    </location>
</feature>
<dbReference type="Proteomes" id="UP000694388">
    <property type="component" value="Unplaced"/>
</dbReference>
<dbReference type="FunFam" id="2.30.30.40:FF:000032">
    <property type="entry name" value="Putative C-Jun-amino-terminal kinase-interacting protein 2"/>
    <property type="match status" value="1"/>
</dbReference>
<dbReference type="GO" id="GO:0005737">
    <property type="term" value="C:cytoplasm"/>
    <property type="evidence" value="ECO:0007669"/>
    <property type="project" value="UniProtKB-SubCell"/>
</dbReference>
<evidence type="ECO:0000313" key="10">
    <source>
        <dbReference type="Proteomes" id="UP000694388"/>
    </source>
</evidence>
<sequence>MTAQRIRSPLLQLASPASYSGLGVGICLEEFADTDLSDIALDCDGRTIRREDCGVTVEEVDRAHITHQTDICDLQLIDGGAGEVLLGAGGRAVPTEEGAGKDGPTGKGAIGAGVDKEMAFRIKTPLSPAPKRPTFLNLFPHTPLTQDCLNNNPTRRSAVAFTQSRASVQAASERTAGSGKKVTDAAVTEEKDALLAKACVGTSEDSEERDQLSQLLPRHKSGGNGEVGEVVDVGVNGRSGVRSPGPSRMSLSSDTDATVGTVGTDLETDNGIGDSRRNTNPDKSEVQREDNEAASCDTQQRDRIAEMLPKVERRDKIVDVCKTRTKGNKIAKTSRKVGKGSKLAESCEQRGRDKREGRRETSGRDKIVVCRRDGEKAVDVSEKHRAGNTTEILQNKERPEKAFPSFDGKRKDKEQTKRKDKIVTGHGVADDVIEICEDAQTKDNICGTLQKMDDVCAAKRMDRVVTIKENRGRKHIECRLPIKDRDKTSAMQEPNKQHWHGKEGDDECSRRKEADLEALFEREDKPGLQKQENKMNVWQDRNKSVGGPDKPEKMDFNSVETISDSSTLQDPDNCQIFPGPLRLLRPEEVCRGYVGTYKVQQDSNVDGDTNSSEVCNKDTDDTDAKLDVPSVSSLHDVPNAMTRSDPSVLDGRFYPPSAIERVSVEDSAALAYDSVKYTLVVDENDQLELVGGGLNIRQMMLTPDLTAFSFEATTDWLLSPHNMFDLDLGDPKIESDEVFNTEVYDQPSLDQEIFYCRSPFNPAVGEEYEEVTEQSSRSGGADDVGESSFSRKFFNVFMSGSFGIFSCVLDGEWKEQTHRAAQRFQPRHIDELSLDADDPVYVVSRGSDGWYEGFNMRTRQRGVFPHLYVRRIRHRTRQCGKSSESTWLESFPLRFLGSVEVPYHQGNEVLISAMRKVTSVHFSSAREAIRCMLEVSVGGVRLSGRGARKNRRKTHSQGVTFSHYFLLKDVAFCGCYPQHSRCFGFITKHPVDARYACHVLLATQPANHIATCFRRAFKKLYSQVAELTCPAQDIFME</sequence>
<dbReference type="SMART" id="SM00462">
    <property type="entry name" value="PTB"/>
    <property type="match status" value="1"/>
</dbReference>
<dbReference type="GO" id="GO:0007254">
    <property type="term" value="P:JNK cascade"/>
    <property type="evidence" value="ECO:0007669"/>
    <property type="project" value="TreeGrafter"/>
</dbReference>
<feature type="region of interest" description="Disordered" evidence="6">
    <location>
        <begin position="602"/>
        <end position="629"/>
    </location>
</feature>
<comment type="similarity">
    <text evidence="2">Belongs to the JIP scaffold family.</text>
</comment>
<dbReference type="InterPro" id="IPR001452">
    <property type="entry name" value="SH3_domain"/>
</dbReference>
<feature type="compositionally biased region" description="Basic and acidic residues" evidence="6">
    <location>
        <begin position="615"/>
        <end position="626"/>
    </location>
</feature>
<dbReference type="Pfam" id="PF14604">
    <property type="entry name" value="SH3_9"/>
    <property type="match status" value="1"/>
</dbReference>
<dbReference type="GO" id="GO:0008432">
    <property type="term" value="F:JUN kinase binding"/>
    <property type="evidence" value="ECO:0007669"/>
    <property type="project" value="TreeGrafter"/>
</dbReference>
<feature type="region of interest" description="Disordered" evidence="6">
    <location>
        <begin position="380"/>
        <end position="422"/>
    </location>
</feature>
<dbReference type="GeneTree" id="ENSGT00940000157089"/>
<protein>
    <submittedName>
        <fullName evidence="9">Uncharacterized protein</fullName>
    </submittedName>
</protein>
<dbReference type="Ensembl" id="ENSEBUT00000022844.1">
    <property type="protein sequence ID" value="ENSEBUP00000022268.1"/>
    <property type="gene ID" value="ENSEBUG00000013720.1"/>
</dbReference>
<name>A0A8C4R0E1_EPTBU</name>
<dbReference type="SMART" id="SM00326">
    <property type="entry name" value="SH3"/>
    <property type="match status" value="1"/>
</dbReference>
<evidence type="ECO:0000256" key="6">
    <source>
        <dbReference type="SAM" id="MobiDB-lite"/>
    </source>
</evidence>
<organism evidence="9 10">
    <name type="scientific">Eptatretus burgeri</name>
    <name type="common">Inshore hagfish</name>
    <dbReference type="NCBI Taxonomy" id="7764"/>
    <lineage>
        <taxon>Eukaryota</taxon>
        <taxon>Metazoa</taxon>
        <taxon>Chordata</taxon>
        <taxon>Craniata</taxon>
        <taxon>Vertebrata</taxon>
        <taxon>Cyclostomata</taxon>
        <taxon>Myxini</taxon>
        <taxon>Myxiniformes</taxon>
        <taxon>Myxinidae</taxon>
        <taxon>Eptatretinae</taxon>
        <taxon>Eptatretus</taxon>
    </lineage>
</organism>
<feature type="region of interest" description="Disordered" evidence="6">
    <location>
        <begin position="200"/>
        <end position="300"/>
    </location>
</feature>
<proteinExistence type="inferred from homology"/>
<feature type="compositionally biased region" description="Basic and acidic residues" evidence="6">
    <location>
        <begin position="345"/>
        <end position="362"/>
    </location>
</feature>
<dbReference type="Pfam" id="PF00640">
    <property type="entry name" value="PID"/>
    <property type="match status" value="1"/>
</dbReference>
<evidence type="ECO:0000256" key="5">
    <source>
        <dbReference type="PROSITE-ProRule" id="PRU00192"/>
    </source>
</evidence>
<reference evidence="9" key="1">
    <citation type="submission" date="2025-05" db="UniProtKB">
        <authorList>
            <consortium name="Ensembl"/>
        </authorList>
    </citation>
    <scope>IDENTIFICATION</scope>
</reference>
<feature type="compositionally biased region" description="Basic and acidic residues" evidence="6">
    <location>
        <begin position="274"/>
        <end position="291"/>
    </location>
</feature>
<dbReference type="PROSITE" id="PS50002">
    <property type="entry name" value="SH3"/>
    <property type="match status" value="1"/>
</dbReference>
<evidence type="ECO:0000256" key="4">
    <source>
        <dbReference type="ARBA" id="ARBA00022490"/>
    </source>
</evidence>
<feature type="compositionally biased region" description="Basic residues" evidence="6">
    <location>
        <begin position="329"/>
        <end position="339"/>
    </location>
</feature>
<accession>A0A8C4R0E1</accession>
<dbReference type="InterPro" id="IPR047178">
    <property type="entry name" value="JIP1_scaffold"/>
</dbReference>
<comment type="subcellular location">
    <subcellularLocation>
        <location evidence="1">Cytoplasm</location>
    </subcellularLocation>
</comment>
<feature type="compositionally biased region" description="Low complexity" evidence="6">
    <location>
        <begin position="254"/>
        <end position="265"/>
    </location>
</feature>
<dbReference type="InterPro" id="IPR011993">
    <property type="entry name" value="PH-like_dom_sf"/>
</dbReference>
<dbReference type="PANTHER" id="PTHR47437">
    <property type="entry name" value="JNK-INTERACTING PROTEIN 1-LIKE PROTEIN"/>
    <property type="match status" value="1"/>
</dbReference>
<feature type="region of interest" description="Disordered" evidence="6">
    <location>
        <begin position="329"/>
        <end position="362"/>
    </location>
</feature>
<dbReference type="Gene3D" id="2.30.29.30">
    <property type="entry name" value="Pleckstrin-homology domain (PH domain)/Phosphotyrosine-binding domain (PTB)"/>
    <property type="match status" value="1"/>
</dbReference>
<dbReference type="AlphaFoldDB" id="A0A8C4R0E1"/>
<dbReference type="InterPro" id="IPR006020">
    <property type="entry name" value="PTB/PI_dom"/>
</dbReference>
<feature type="region of interest" description="Disordered" evidence="6">
    <location>
        <begin position="487"/>
        <end position="508"/>
    </location>
</feature>
<evidence type="ECO:0000259" key="7">
    <source>
        <dbReference type="PROSITE" id="PS01179"/>
    </source>
</evidence>
<dbReference type="SUPFAM" id="SSF50729">
    <property type="entry name" value="PH domain-like"/>
    <property type="match status" value="1"/>
</dbReference>
<dbReference type="SUPFAM" id="SSF50044">
    <property type="entry name" value="SH3-domain"/>
    <property type="match status" value="1"/>
</dbReference>
<dbReference type="InterPro" id="IPR036028">
    <property type="entry name" value="SH3-like_dom_sf"/>
</dbReference>
<keyword evidence="3 5" id="KW-0728">SH3 domain</keyword>
<feature type="compositionally biased region" description="Basic and acidic residues" evidence="6">
    <location>
        <begin position="394"/>
        <end position="422"/>
    </location>
</feature>
<evidence type="ECO:0000256" key="3">
    <source>
        <dbReference type="ARBA" id="ARBA00022443"/>
    </source>
</evidence>
<feature type="compositionally biased region" description="Low complexity" evidence="6">
    <location>
        <begin position="227"/>
        <end position="236"/>
    </location>
</feature>
<evidence type="ECO:0000256" key="2">
    <source>
        <dbReference type="ARBA" id="ARBA00009866"/>
    </source>
</evidence>
<keyword evidence="4" id="KW-0963">Cytoplasm</keyword>